<reference evidence="2" key="1">
    <citation type="submission" date="2022-11" db="UniProtKB">
        <authorList>
            <consortium name="WormBaseParasite"/>
        </authorList>
    </citation>
    <scope>IDENTIFICATION</scope>
</reference>
<organism evidence="1 2">
    <name type="scientific">Panagrolaimus sp. ES5</name>
    <dbReference type="NCBI Taxonomy" id="591445"/>
    <lineage>
        <taxon>Eukaryota</taxon>
        <taxon>Metazoa</taxon>
        <taxon>Ecdysozoa</taxon>
        <taxon>Nematoda</taxon>
        <taxon>Chromadorea</taxon>
        <taxon>Rhabditida</taxon>
        <taxon>Tylenchina</taxon>
        <taxon>Panagrolaimomorpha</taxon>
        <taxon>Panagrolaimoidea</taxon>
        <taxon>Panagrolaimidae</taxon>
        <taxon>Panagrolaimus</taxon>
    </lineage>
</organism>
<dbReference type="WBParaSite" id="ES5_v2.g19061.t1">
    <property type="protein sequence ID" value="ES5_v2.g19061.t1"/>
    <property type="gene ID" value="ES5_v2.g19061"/>
</dbReference>
<proteinExistence type="predicted"/>
<protein>
    <submittedName>
        <fullName evidence="2">Uncharacterized protein</fullName>
    </submittedName>
</protein>
<evidence type="ECO:0000313" key="1">
    <source>
        <dbReference type="Proteomes" id="UP000887579"/>
    </source>
</evidence>
<dbReference type="Proteomes" id="UP000887579">
    <property type="component" value="Unplaced"/>
</dbReference>
<name>A0AC34FPD5_9BILA</name>
<accession>A0AC34FPD5</accession>
<sequence length="94" mass="10721">MIKPCFEMVSSSSYLDKDEEVKKQGKKKDADSLNAVNSSTLSLHIIAYEKLIESQDADSIDEETEGLKREESDLNKKWKNVKHLFLGLPFSEIE</sequence>
<evidence type="ECO:0000313" key="2">
    <source>
        <dbReference type="WBParaSite" id="ES5_v2.g19061.t1"/>
    </source>
</evidence>